<comment type="caution">
    <text evidence="3">The sequence shown here is derived from an EMBL/GenBank/DDBJ whole genome shotgun (WGS) entry which is preliminary data.</text>
</comment>
<dbReference type="Pfam" id="PF10523">
    <property type="entry name" value="BEN"/>
    <property type="match status" value="1"/>
</dbReference>
<reference evidence="3" key="1">
    <citation type="submission" date="2023-08" db="EMBL/GenBank/DDBJ databases">
        <title>Chromosome-level Genome Assembly of mud carp (Cirrhinus molitorella).</title>
        <authorList>
            <person name="Liu H."/>
        </authorList>
    </citation>
    <scope>NUCLEOTIDE SEQUENCE</scope>
    <source>
        <strain evidence="3">Prfri</strain>
        <tissue evidence="3">Muscle</tissue>
    </source>
</reference>
<dbReference type="GO" id="GO:0003677">
    <property type="term" value="F:DNA binding"/>
    <property type="evidence" value="ECO:0007669"/>
    <property type="project" value="InterPro"/>
</dbReference>
<evidence type="ECO:0000256" key="1">
    <source>
        <dbReference type="SAM" id="MobiDB-lite"/>
    </source>
</evidence>
<sequence length="232" mass="25634">MANKVAGGSAPSSKRQKRLSKERILTRLKNTIRKPHTAPFQSNPLHSPFLHGEEEVEDEPVDTNVDLFDNPEDTQPSDTSGAPEASEETVEQALNISGEVVEALKEIPTLVQCVKDLISAMNRGSDTASSQEMISLGNTAVQVSKSCFRRLNRSRMSLFTQELAVLLFGRDVLGSSSLTGNGSQKQKLHPEKMYALVDTVMSEFPGTTLSEVRAVIRRKCFSAYQLFFLKFI</sequence>
<proteinExistence type="predicted"/>
<protein>
    <recommendedName>
        <fullName evidence="2">BEN domain-containing protein</fullName>
    </recommendedName>
</protein>
<feature type="domain" description="BEN" evidence="2">
    <location>
        <begin position="138"/>
        <end position="232"/>
    </location>
</feature>
<organism evidence="3 4">
    <name type="scientific">Cirrhinus molitorella</name>
    <name type="common">mud carp</name>
    <dbReference type="NCBI Taxonomy" id="172907"/>
    <lineage>
        <taxon>Eukaryota</taxon>
        <taxon>Metazoa</taxon>
        <taxon>Chordata</taxon>
        <taxon>Craniata</taxon>
        <taxon>Vertebrata</taxon>
        <taxon>Euteleostomi</taxon>
        <taxon>Actinopterygii</taxon>
        <taxon>Neopterygii</taxon>
        <taxon>Teleostei</taxon>
        <taxon>Ostariophysi</taxon>
        <taxon>Cypriniformes</taxon>
        <taxon>Cyprinidae</taxon>
        <taxon>Labeoninae</taxon>
        <taxon>Labeonini</taxon>
        <taxon>Cirrhinus</taxon>
    </lineage>
</organism>
<dbReference type="InterPro" id="IPR018379">
    <property type="entry name" value="BEN_domain"/>
</dbReference>
<evidence type="ECO:0000313" key="3">
    <source>
        <dbReference type="EMBL" id="KAK2905459.1"/>
    </source>
</evidence>
<evidence type="ECO:0000313" key="4">
    <source>
        <dbReference type="Proteomes" id="UP001187343"/>
    </source>
</evidence>
<dbReference type="PROSITE" id="PS51457">
    <property type="entry name" value="BEN"/>
    <property type="match status" value="1"/>
</dbReference>
<name>A0AA88PY76_9TELE</name>
<dbReference type="SMART" id="SM01025">
    <property type="entry name" value="BEN"/>
    <property type="match status" value="1"/>
</dbReference>
<gene>
    <name evidence="3" type="ORF">Q8A67_007258</name>
</gene>
<accession>A0AA88PY76</accession>
<dbReference type="EMBL" id="JAUYZG010000006">
    <property type="protein sequence ID" value="KAK2905459.1"/>
    <property type="molecule type" value="Genomic_DNA"/>
</dbReference>
<dbReference type="AlphaFoldDB" id="A0AA88PY76"/>
<keyword evidence="4" id="KW-1185">Reference proteome</keyword>
<dbReference type="Gene3D" id="1.10.10.2590">
    <property type="entry name" value="BEN domain"/>
    <property type="match status" value="1"/>
</dbReference>
<dbReference type="Proteomes" id="UP001187343">
    <property type="component" value="Unassembled WGS sequence"/>
</dbReference>
<evidence type="ECO:0000259" key="2">
    <source>
        <dbReference type="PROSITE" id="PS51457"/>
    </source>
</evidence>
<feature type="region of interest" description="Disordered" evidence="1">
    <location>
        <begin position="1"/>
        <end position="88"/>
    </location>
</feature>